<keyword evidence="2" id="KW-1185">Reference proteome</keyword>
<dbReference type="HOGENOM" id="CLU_037456_0_0_1"/>
<reference evidence="1 2" key="1">
    <citation type="submission" date="2014-06" db="EMBL/GenBank/DDBJ databases">
        <title>Evolutionary Origins and Diversification of the Mycorrhizal Mutualists.</title>
        <authorList>
            <consortium name="DOE Joint Genome Institute"/>
            <consortium name="Mycorrhizal Genomics Consortium"/>
            <person name="Kohler A."/>
            <person name="Kuo A."/>
            <person name="Nagy L.G."/>
            <person name="Floudas D."/>
            <person name="Copeland A."/>
            <person name="Barry K.W."/>
            <person name="Cichocki N."/>
            <person name="Veneault-Fourrey C."/>
            <person name="LaButti K."/>
            <person name="Lindquist E.A."/>
            <person name="Lipzen A."/>
            <person name="Lundell T."/>
            <person name="Morin E."/>
            <person name="Murat C."/>
            <person name="Riley R."/>
            <person name="Ohm R."/>
            <person name="Sun H."/>
            <person name="Tunlid A."/>
            <person name="Henrissat B."/>
            <person name="Grigoriev I.V."/>
            <person name="Hibbett D.S."/>
            <person name="Martin F."/>
        </authorList>
    </citation>
    <scope>NUCLEOTIDE SEQUENCE [LARGE SCALE GENOMIC DNA]</scope>
    <source>
        <strain evidence="1 2">SS14</strain>
    </source>
</reference>
<accession>A0A0C9TGB2</accession>
<evidence type="ECO:0000313" key="1">
    <source>
        <dbReference type="EMBL" id="KIJ28428.1"/>
    </source>
</evidence>
<proteinExistence type="predicted"/>
<gene>
    <name evidence="1" type="ORF">M422DRAFT_270288</name>
</gene>
<dbReference type="EMBL" id="KN837306">
    <property type="protein sequence ID" value="KIJ28428.1"/>
    <property type="molecule type" value="Genomic_DNA"/>
</dbReference>
<dbReference type="AlphaFoldDB" id="A0A0C9TGB2"/>
<name>A0A0C9TGB2_SPHS4</name>
<evidence type="ECO:0000313" key="2">
    <source>
        <dbReference type="Proteomes" id="UP000054279"/>
    </source>
</evidence>
<dbReference type="Proteomes" id="UP000054279">
    <property type="component" value="Unassembled WGS sequence"/>
</dbReference>
<sequence>MDIALVISPRPMERTRMKTKLSHRNDVKVVPRAGIPAIGSSRFHSTHKRIIADPPASITGVLPKPLGKTRAEHWDQPALRGATKWVMESDVHDSEMRHLYVEGKPLQPHLRSLDHTAVIFRIDEYARSLPGLPQNLVVHHDNPDWMINVIQTFNANPSGIPRNLHLEGSHVNVDDADIWYWFNLIKPKFRGADAEIALQSIFSTVGKWDQMISGQWKRNDSPFLCSPPPARYEIHRLQKFNRREFAYWLGVYAGVTPELAQNKLEPYFVHRATKTIWNEVTLHSLLRANEIASLKGGLMNQFHVHDALLPLVRDSPYYFPPSVEEAMDQDEPDLDPNPIQHTAGSLSLADRLDYGEGGSFSCPPANAHELRARVSYYDSLVPQGTACESTAEITEALTHDLYAENIE</sequence>
<protein>
    <submittedName>
        <fullName evidence="1">Uncharacterized protein</fullName>
    </submittedName>
</protein>
<organism evidence="1 2">
    <name type="scientific">Sphaerobolus stellatus (strain SS14)</name>
    <dbReference type="NCBI Taxonomy" id="990650"/>
    <lineage>
        <taxon>Eukaryota</taxon>
        <taxon>Fungi</taxon>
        <taxon>Dikarya</taxon>
        <taxon>Basidiomycota</taxon>
        <taxon>Agaricomycotina</taxon>
        <taxon>Agaricomycetes</taxon>
        <taxon>Phallomycetidae</taxon>
        <taxon>Geastrales</taxon>
        <taxon>Sphaerobolaceae</taxon>
        <taxon>Sphaerobolus</taxon>
    </lineage>
</organism>